<dbReference type="RefSeq" id="WP_191876527.1">
    <property type="nucleotide sequence ID" value="NZ_BMTD01000015.1"/>
</dbReference>
<sequence length="145" mass="16034">MANDTFDPNRLTFEDGVKRITDAIRASGLETEDRIITSRDPGMDEVLNRLVVDNVPSGFKKWQLPFYMNCPTQLYITVAEPGAKAPPHSHDGGPGLRFIATGSIHYNGQELTSGDWMYIPAGKQYSFEVGRLGACICYCYCCSCA</sequence>
<dbReference type="EMBL" id="BMTD01000015">
    <property type="protein sequence ID" value="GGV12498.1"/>
    <property type="molecule type" value="Genomic_DNA"/>
</dbReference>
<comment type="caution">
    <text evidence="1">The sequence shown here is derived from an EMBL/GenBank/DDBJ whole genome shotgun (WGS) entry which is preliminary data.</text>
</comment>
<dbReference type="Gene3D" id="2.60.120.10">
    <property type="entry name" value="Jelly Rolls"/>
    <property type="match status" value="1"/>
</dbReference>
<protein>
    <submittedName>
        <fullName evidence="1">Uncharacterized protein</fullName>
    </submittedName>
</protein>
<evidence type="ECO:0000313" key="1">
    <source>
        <dbReference type="EMBL" id="GGV12498.1"/>
    </source>
</evidence>
<name>A0A918MEC4_9ACTN</name>
<dbReference type="InterPro" id="IPR014710">
    <property type="entry name" value="RmlC-like_jellyroll"/>
</dbReference>
<evidence type="ECO:0000313" key="2">
    <source>
        <dbReference type="Proteomes" id="UP000618795"/>
    </source>
</evidence>
<dbReference type="Proteomes" id="UP000618795">
    <property type="component" value="Unassembled WGS sequence"/>
</dbReference>
<proteinExistence type="predicted"/>
<dbReference type="SUPFAM" id="SSF51182">
    <property type="entry name" value="RmlC-like cupins"/>
    <property type="match status" value="1"/>
</dbReference>
<reference evidence="1" key="2">
    <citation type="submission" date="2020-09" db="EMBL/GenBank/DDBJ databases">
        <authorList>
            <person name="Sun Q."/>
            <person name="Ohkuma M."/>
        </authorList>
    </citation>
    <scope>NUCLEOTIDE SEQUENCE</scope>
    <source>
        <strain evidence="1">JCM 4369</strain>
    </source>
</reference>
<reference evidence="1" key="1">
    <citation type="journal article" date="2014" name="Int. J. Syst. Evol. Microbiol.">
        <title>Complete genome sequence of Corynebacterium casei LMG S-19264T (=DSM 44701T), isolated from a smear-ripened cheese.</title>
        <authorList>
            <consortium name="US DOE Joint Genome Institute (JGI-PGF)"/>
            <person name="Walter F."/>
            <person name="Albersmeier A."/>
            <person name="Kalinowski J."/>
            <person name="Ruckert C."/>
        </authorList>
    </citation>
    <scope>NUCLEOTIDE SEQUENCE</scope>
    <source>
        <strain evidence="1">JCM 4369</strain>
    </source>
</reference>
<organism evidence="1 2">
    <name type="scientific">Streptomyces filipinensis</name>
    <dbReference type="NCBI Taxonomy" id="66887"/>
    <lineage>
        <taxon>Bacteria</taxon>
        <taxon>Bacillati</taxon>
        <taxon>Actinomycetota</taxon>
        <taxon>Actinomycetes</taxon>
        <taxon>Kitasatosporales</taxon>
        <taxon>Streptomycetaceae</taxon>
        <taxon>Streptomyces</taxon>
    </lineage>
</organism>
<dbReference type="AlphaFoldDB" id="A0A918MEC4"/>
<gene>
    <name evidence="1" type="ORF">GCM10010260_59020</name>
</gene>
<keyword evidence="2" id="KW-1185">Reference proteome</keyword>
<accession>A0A918MEC4</accession>
<dbReference type="InterPro" id="IPR011051">
    <property type="entry name" value="RmlC_Cupin_sf"/>
</dbReference>